<dbReference type="Proteomes" id="UP000094094">
    <property type="component" value="Chromosome"/>
</dbReference>
<feature type="chain" id="PRO_5009100957" evidence="2">
    <location>
        <begin position="43"/>
        <end position="340"/>
    </location>
</feature>
<dbReference type="EMBL" id="CP017157">
    <property type="protein sequence ID" value="AOP46622.1"/>
    <property type="molecule type" value="Genomic_DNA"/>
</dbReference>
<proteinExistence type="predicted"/>
<dbReference type="CDD" id="cd01004">
    <property type="entry name" value="PBP2_MidA_like"/>
    <property type="match status" value="1"/>
</dbReference>
<name>A0A1D7VIM2_9ACTN</name>
<feature type="domain" description="Solute-binding protein family 3/N-terminal" evidence="3">
    <location>
        <begin position="89"/>
        <end position="322"/>
    </location>
</feature>
<dbReference type="Pfam" id="PF00497">
    <property type="entry name" value="SBP_bac_3"/>
    <property type="match status" value="1"/>
</dbReference>
<dbReference type="OrthoDB" id="4633994at2"/>
<dbReference type="SUPFAM" id="SSF53850">
    <property type="entry name" value="Periplasmic binding protein-like II"/>
    <property type="match status" value="1"/>
</dbReference>
<dbReference type="KEGG" id="slc:SL103_10560"/>
<gene>
    <name evidence="4" type="ORF">SL103_10560</name>
</gene>
<evidence type="ECO:0000256" key="1">
    <source>
        <dbReference type="ARBA" id="ARBA00022729"/>
    </source>
</evidence>
<organism evidence="4 5">
    <name type="scientific">Streptomyces lydicus</name>
    <dbReference type="NCBI Taxonomy" id="47763"/>
    <lineage>
        <taxon>Bacteria</taxon>
        <taxon>Bacillati</taxon>
        <taxon>Actinomycetota</taxon>
        <taxon>Actinomycetes</taxon>
        <taxon>Kitasatosporales</taxon>
        <taxon>Streptomycetaceae</taxon>
        <taxon>Streptomyces</taxon>
    </lineage>
</organism>
<dbReference type="AlphaFoldDB" id="A0A1D7VIM2"/>
<dbReference type="SMART" id="SM00062">
    <property type="entry name" value="PBPb"/>
    <property type="match status" value="1"/>
</dbReference>
<dbReference type="PANTHER" id="PTHR35936:SF17">
    <property type="entry name" value="ARGININE-BINDING EXTRACELLULAR PROTEIN ARTP"/>
    <property type="match status" value="1"/>
</dbReference>
<dbReference type="PANTHER" id="PTHR35936">
    <property type="entry name" value="MEMBRANE-BOUND LYTIC MUREIN TRANSGLYCOSYLASE F"/>
    <property type="match status" value="1"/>
</dbReference>
<evidence type="ECO:0000256" key="2">
    <source>
        <dbReference type="SAM" id="SignalP"/>
    </source>
</evidence>
<dbReference type="Gene3D" id="3.40.190.10">
    <property type="entry name" value="Periplasmic binding protein-like II"/>
    <property type="match status" value="2"/>
</dbReference>
<reference evidence="4 5" key="1">
    <citation type="submission" date="2016-09" db="EMBL/GenBank/DDBJ databases">
        <title>Complete genome sequencing of Streptomyces lydicus 103 and metabolic pathways analysis of antibiotic biosynthesis.</title>
        <authorList>
            <person name="Jia N."/>
            <person name="Ding M.-Z."/>
            <person name="Gao F."/>
            <person name="Yuan Y.-J."/>
        </authorList>
    </citation>
    <scope>NUCLEOTIDE SEQUENCE [LARGE SCALE GENOMIC DNA]</scope>
    <source>
        <strain evidence="4 5">103</strain>
    </source>
</reference>
<keyword evidence="1 2" id="KW-0732">Signal</keyword>
<dbReference type="RefSeq" id="WP_069568579.1">
    <property type="nucleotide sequence ID" value="NZ_CP017157.1"/>
</dbReference>
<evidence type="ECO:0000259" key="3">
    <source>
        <dbReference type="SMART" id="SM00062"/>
    </source>
</evidence>
<evidence type="ECO:0000313" key="4">
    <source>
        <dbReference type="EMBL" id="AOP46622.1"/>
    </source>
</evidence>
<keyword evidence="5" id="KW-1185">Reference proteome</keyword>
<protein>
    <submittedName>
        <fullName evidence="4">ABC transporter substrate-binding protein</fullName>
    </submittedName>
</protein>
<sequence>MSHQRSTHPRSTALNRRRTTLTTALALAAGSVLLTACGGGTAAGGAGDVVAAGTTGLKINIGPDQHRLHGTKDPEIAALVPARVRRTGELRIGVSADGSPPLTFHATDDKTLIGVEEDLATLVADTLGLKPRFDPLSWENLFVGLDSGKLDGVFSNVTVTEERKDRYDFATYRLDQLAMEAKKGSGWKVRGAKDVAGRTIAVDSGTNQEKILVDWSKENEKAGRKPVDIKYFKKPSDTYLALQSGRLDGFFGPNPTAAYHVATAGRTEIVGTFSGGGSSVQGKIAATTKKGSGLVKAYAAALRKVIDNGRYGKVLARWGLTGEALKTSQINPPGLPRTEN</sequence>
<evidence type="ECO:0000313" key="5">
    <source>
        <dbReference type="Proteomes" id="UP000094094"/>
    </source>
</evidence>
<feature type="signal peptide" evidence="2">
    <location>
        <begin position="1"/>
        <end position="42"/>
    </location>
</feature>
<dbReference type="InterPro" id="IPR001638">
    <property type="entry name" value="Solute-binding_3/MltF_N"/>
</dbReference>
<accession>A0A1D7VIM2</accession>